<sequence length="198" mass="19903">MANLSQMAASLPYYDEDIPISDEEGGVEDAIIPLGSQDSDIRGVTNAAAPLREPATALPANSPGSTAYQTGSASPLRENCTAEPAPNPGSSSQTAGDTPQVLLASSSGLSTASADTAAPLWEIAPARSASPQDSAWTVGTASPLRELAPVVHELQSTDVATTGGMVAPLRETKTSTSAETPQGKGTVDVPPSGMSGIS</sequence>
<gene>
    <name evidence="2" type="primary">105262327</name>
</gene>
<dbReference type="KEGG" id="mde:105262327"/>
<evidence type="ECO:0000313" key="2">
    <source>
        <dbReference type="EnsemblMetazoa" id="MDOA016779-PA"/>
    </source>
</evidence>
<feature type="compositionally biased region" description="Low complexity" evidence="1">
    <location>
        <begin position="102"/>
        <end position="113"/>
    </location>
</feature>
<evidence type="ECO:0000256" key="1">
    <source>
        <dbReference type="SAM" id="MobiDB-lite"/>
    </source>
</evidence>
<organism evidence="2">
    <name type="scientific">Musca domestica</name>
    <name type="common">House fly</name>
    <dbReference type="NCBI Taxonomy" id="7370"/>
    <lineage>
        <taxon>Eukaryota</taxon>
        <taxon>Metazoa</taxon>
        <taxon>Ecdysozoa</taxon>
        <taxon>Arthropoda</taxon>
        <taxon>Hexapoda</taxon>
        <taxon>Insecta</taxon>
        <taxon>Pterygota</taxon>
        <taxon>Neoptera</taxon>
        <taxon>Endopterygota</taxon>
        <taxon>Diptera</taxon>
        <taxon>Brachycera</taxon>
        <taxon>Muscomorpha</taxon>
        <taxon>Muscoidea</taxon>
        <taxon>Muscidae</taxon>
        <taxon>Musca</taxon>
    </lineage>
</organism>
<dbReference type="EnsemblMetazoa" id="MDOA016779-RA">
    <property type="protein sequence ID" value="MDOA016779-PA"/>
    <property type="gene ID" value="MDOA016779"/>
</dbReference>
<dbReference type="VEuPathDB" id="VectorBase:MDOMA2_002313"/>
<proteinExistence type="predicted"/>
<feature type="region of interest" description="Disordered" evidence="1">
    <location>
        <begin position="159"/>
        <end position="198"/>
    </location>
</feature>
<feature type="region of interest" description="Disordered" evidence="1">
    <location>
        <begin position="1"/>
        <end position="113"/>
    </location>
</feature>
<reference evidence="2" key="1">
    <citation type="submission" date="2020-05" db="UniProtKB">
        <authorList>
            <consortium name="EnsemblMetazoa"/>
        </authorList>
    </citation>
    <scope>IDENTIFICATION</scope>
    <source>
        <strain evidence="2">Aabys</strain>
    </source>
</reference>
<feature type="compositionally biased region" description="Acidic residues" evidence="1">
    <location>
        <begin position="14"/>
        <end position="27"/>
    </location>
</feature>
<dbReference type="RefSeq" id="XP_011295326.2">
    <property type="nucleotide sequence ID" value="XM_011297024.2"/>
</dbReference>
<name>A0A1I8NKV7_MUSDO</name>
<accession>A0A1I8NKV7</accession>
<feature type="compositionally biased region" description="Polar residues" evidence="1">
    <location>
        <begin position="62"/>
        <end position="73"/>
    </location>
</feature>
<dbReference type="VEuPathDB" id="VectorBase:MDOA016779"/>
<dbReference type="AlphaFoldDB" id="A0A1I8NKV7"/>
<feature type="compositionally biased region" description="Polar residues" evidence="1">
    <location>
        <begin position="88"/>
        <end position="97"/>
    </location>
</feature>
<protein>
    <submittedName>
        <fullName evidence="2">Uncharacterized protein</fullName>
    </submittedName>
</protein>